<evidence type="ECO:0000313" key="1">
    <source>
        <dbReference type="EMBL" id="KAJ8954149.1"/>
    </source>
</evidence>
<dbReference type="EMBL" id="JAPWTK010000050">
    <property type="protein sequence ID" value="KAJ8954149.1"/>
    <property type="molecule type" value="Genomic_DNA"/>
</dbReference>
<dbReference type="AlphaFoldDB" id="A0AAV8YRX6"/>
<organism evidence="1 2">
    <name type="scientific">Aromia moschata</name>
    <dbReference type="NCBI Taxonomy" id="1265417"/>
    <lineage>
        <taxon>Eukaryota</taxon>
        <taxon>Metazoa</taxon>
        <taxon>Ecdysozoa</taxon>
        <taxon>Arthropoda</taxon>
        <taxon>Hexapoda</taxon>
        <taxon>Insecta</taxon>
        <taxon>Pterygota</taxon>
        <taxon>Neoptera</taxon>
        <taxon>Endopterygota</taxon>
        <taxon>Coleoptera</taxon>
        <taxon>Polyphaga</taxon>
        <taxon>Cucujiformia</taxon>
        <taxon>Chrysomeloidea</taxon>
        <taxon>Cerambycidae</taxon>
        <taxon>Cerambycinae</taxon>
        <taxon>Callichromatini</taxon>
        <taxon>Aromia</taxon>
    </lineage>
</organism>
<dbReference type="Proteomes" id="UP001162162">
    <property type="component" value="Unassembled WGS sequence"/>
</dbReference>
<protein>
    <recommendedName>
        <fullName evidence="3">Ribosomal protein S13</fullName>
    </recommendedName>
</protein>
<sequence length="97" mass="11063">MLSVQMEQRCTGVNVYLAHKFLIGLNGLKRDVKRPKTIHASDGPQRQKWTKSLKKIGKLIREDRRLSIIGLTEITGIGKECVRQILHESINVRQICA</sequence>
<comment type="caution">
    <text evidence="1">The sequence shown here is derived from an EMBL/GenBank/DDBJ whole genome shotgun (WGS) entry which is preliminary data.</text>
</comment>
<proteinExistence type="predicted"/>
<reference evidence="1" key="1">
    <citation type="journal article" date="2023" name="Insect Mol. Biol.">
        <title>Genome sequencing provides insights into the evolution of gene families encoding plant cell wall-degrading enzymes in longhorned beetles.</title>
        <authorList>
            <person name="Shin N.R."/>
            <person name="Okamura Y."/>
            <person name="Kirsch R."/>
            <person name="Pauchet Y."/>
        </authorList>
    </citation>
    <scope>NUCLEOTIDE SEQUENCE</scope>
    <source>
        <strain evidence="1">AMC_N1</strain>
    </source>
</reference>
<gene>
    <name evidence="1" type="ORF">NQ318_005743</name>
</gene>
<evidence type="ECO:0008006" key="3">
    <source>
        <dbReference type="Google" id="ProtNLM"/>
    </source>
</evidence>
<evidence type="ECO:0000313" key="2">
    <source>
        <dbReference type="Proteomes" id="UP001162162"/>
    </source>
</evidence>
<keyword evidence="2" id="KW-1185">Reference proteome</keyword>
<accession>A0AAV8YRX6</accession>
<name>A0AAV8YRX6_9CUCU</name>